<keyword evidence="19" id="KW-0560">Oxidoreductase</keyword>
<evidence type="ECO:0000256" key="15">
    <source>
        <dbReference type="ARBA" id="ARBA00033258"/>
    </source>
</evidence>
<comment type="similarity">
    <text evidence="3">Belongs to the PNT beta subunit family.</text>
</comment>
<gene>
    <name evidence="19" type="ORF">AVDCRST_MAG89-277</name>
</gene>
<evidence type="ECO:0000313" key="19">
    <source>
        <dbReference type="EMBL" id="CAA9298366.1"/>
    </source>
</evidence>
<evidence type="ECO:0000256" key="9">
    <source>
        <dbReference type="ARBA" id="ARBA00022857"/>
    </source>
</evidence>
<evidence type="ECO:0000256" key="2">
    <source>
        <dbReference type="ARBA" id="ARBA00004429"/>
    </source>
</evidence>
<evidence type="ECO:0000256" key="14">
    <source>
        <dbReference type="ARBA" id="ARBA00030053"/>
    </source>
</evidence>
<evidence type="ECO:0000256" key="12">
    <source>
        <dbReference type="ARBA" id="ARBA00023027"/>
    </source>
</evidence>
<protein>
    <recommendedName>
        <fullName evidence="5">NAD(P) transhydrogenase subunit beta</fullName>
        <ecNumber evidence="4">7.1.1.1</ecNumber>
    </recommendedName>
    <alternativeName>
        <fullName evidence="15">Nicotinamide nucleotide transhydrogenase subunit beta</fullName>
    </alternativeName>
    <alternativeName>
        <fullName evidence="14">Pyridine nucleotide transhydrogenase subunit beta</fullName>
    </alternativeName>
</protein>
<evidence type="ECO:0000259" key="18">
    <source>
        <dbReference type="Pfam" id="PF02233"/>
    </source>
</evidence>
<keyword evidence="12" id="KW-0520">NAD</keyword>
<accession>A0A6J4K867</accession>
<feature type="transmembrane region" description="Helical" evidence="17">
    <location>
        <begin position="244"/>
        <end position="272"/>
    </location>
</feature>
<keyword evidence="13 17" id="KW-0472">Membrane</keyword>
<feature type="transmembrane region" description="Helical" evidence="17">
    <location>
        <begin position="35"/>
        <end position="51"/>
    </location>
</feature>
<evidence type="ECO:0000256" key="6">
    <source>
        <dbReference type="ARBA" id="ARBA00022475"/>
    </source>
</evidence>
<dbReference type="AlphaFoldDB" id="A0A6J4K867"/>
<feature type="transmembrane region" description="Helical" evidence="17">
    <location>
        <begin position="204"/>
        <end position="224"/>
    </location>
</feature>
<feature type="transmembrane region" description="Helical" evidence="17">
    <location>
        <begin position="133"/>
        <end position="154"/>
    </location>
</feature>
<dbReference type="GO" id="GO:0016491">
    <property type="term" value="F:oxidoreductase activity"/>
    <property type="evidence" value="ECO:0007669"/>
    <property type="project" value="UniProtKB-KW"/>
</dbReference>
<dbReference type="PIRSF" id="PIRSF000204">
    <property type="entry name" value="PNTB"/>
    <property type="match status" value="1"/>
</dbReference>
<evidence type="ECO:0000256" key="13">
    <source>
        <dbReference type="ARBA" id="ARBA00023136"/>
    </source>
</evidence>
<dbReference type="PANTHER" id="PTHR44758:SF1">
    <property type="entry name" value="NAD(P) TRANSHYDROGENASE SUBUNIT BETA"/>
    <property type="match status" value="1"/>
</dbReference>
<dbReference type="Pfam" id="PF02233">
    <property type="entry name" value="PNTB"/>
    <property type="match status" value="1"/>
</dbReference>
<keyword evidence="7" id="KW-0997">Cell inner membrane</keyword>
<dbReference type="EMBL" id="CADCTV010000064">
    <property type="protein sequence ID" value="CAA9298366.1"/>
    <property type="molecule type" value="Genomic_DNA"/>
</dbReference>
<sequence length="461" mass="47237">MSTLVNLAYLAAAALFIIGIKRMNSPATARAGNRLSAMGMLIAIVATLVSARILSPWMIAGGLALGTLLGVLLAVRVQMTQMPEMVAALNGLGGAASALVAWAEVSRYTAAQAEGFAGSGFARHGLAALDARLVITITLSVLIGAVTLSGSFVAFGKLNGKISGNPVSFPGMRLLTTLLALVAAAAVAFPLVMLGDSKFDAGPLALSAIVLGVVALVLGVLLVIPIGGADMPVVVSLLNSYSGLAAAATGFVLENQALIVSGALVGASGIILSKIMCDAMNRSLLNVLVGGFGGGAAEGGARSAAGLTVRTVTPDDAAVLLAYAAQVVVVPGYGMAVAQAQHVVRELVDLVQARGARVKYAIHPVAGRMPGHMNVLLAEANVPYDQLFEMDEINDEFERTDAVLVIGANDVVNPAARTDPTSPIYGMPILNVDRARNVIVLKRSMAAGYSGVENELFYLPR</sequence>
<proteinExistence type="inferred from homology"/>
<dbReference type="InterPro" id="IPR029035">
    <property type="entry name" value="DHS-like_NAD/FAD-binding_dom"/>
</dbReference>
<dbReference type="SUPFAM" id="SSF52467">
    <property type="entry name" value="DHS-like NAD/FAD-binding domain"/>
    <property type="match status" value="1"/>
</dbReference>
<reference evidence="19" key="1">
    <citation type="submission" date="2020-02" db="EMBL/GenBank/DDBJ databases">
        <authorList>
            <person name="Meier V. D."/>
        </authorList>
    </citation>
    <scope>NUCLEOTIDE SEQUENCE</scope>
    <source>
        <strain evidence="19">AVDCRST_MAG89</strain>
    </source>
</reference>
<keyword evidence="10" id="KW-1278">Translocase</keyword>
<dbReference type="GO" id="GO:0050661">
    <property type="term" value="F:NADP binding"/>
    <property type="evidence" value="ECO:0007669"/>
    <property type="project" value="InterPro"/>
</dbReference>
<evidence type="ECO:0000256" key="8">
    <source>
        <dbReference type="ARBA" id="ARBA00022692"/>
    </source>
</evidence>
<feature type="domain" description="NADP transhydrogenase beta-like" evidence="18">
    <location>
        <begin position="6"/>
        <end position="459"/>
    </location>
</feature>
<organism evidence="19">
    <name type="scientific">uncultured Gemmatimonadota bacterium</name>
    <dbReference type="NCBI Taxonomy" id="203437"/>
    <lineage>
        <taxon>Bacteria</taxon>
        <taxon>Pseudomonadati</taxon>
        <taxon>Gemmatimonadota</taxon>
        <taxon>environmental samples</taxon>
    </lineage>
</organism>
<evidence type="ECO:0000256" key="1">
    <source>
        <dbReference type="ARBA" id="ARBA00003943"/>
    </source>
</evidence>
<dbReference type="InterPro" id="IPR012136">
    <property type="entry name" value="NADH_DH_b"/>
</dbReference>
<dbReference type="GO" id="GO:0008750">
    <property type="term" value="F:proton-translocating NAD(P)+ transhydrogenase activity"/>
    <property type="evidence" value="ECO:0007669"/>
    <property type="project" value="UniProtKB-EC"/>
</dbReference>
<comment type="catalytic activity">
    <reaction evidence="16">
        <text>NAD(+) + NADPH + H(+)(in) = NADH + NADP(+) + H(+)(out)</text>
        <dbReference type="Rhea" id="RHEA:47992"/>
        <dbReference type="ChEBI" id="CHEBI:15378"/>
        <dbReference type="ChEBI" id="CHEBI:57540"/>
        <dbReference type="ChEBI" id="CHEBI:57783"/>
        <dbReference type="ChEBI" id="CHEBI:57945"/>
        <dbReference type="ChEBI" id="CHEBI:58349"/>
        <dbReference type="EC" id="7.1.1.1"/>
    </reaction>
</comment>
<evidence type="ECO:0000256" key="16">
    <source>
        <dbReference type="ARBA" id="ARBA00048202"/>
    </source>
</evidence>
<keyword evidence="9" id="KW-0521">NADP</keyword>
<evidence type="ECO:0000256" key="10">
    <source>
        <dbReference type="ARBA" id="ARBA00022967"/>
    </source>
</evidence>
<evidence type="ECO:0000256" key="4">
    <source>
        <dbReference type="ARBA" id="ARBA00012943"/>
    </source>
</evidence>
<comment type="function">
    <text evidence="1">The transhydrogenation between NADH and NADP is coupled to respiration and ATP hydrolysis and functions as a proton pump across the membrane.</text>
</comment>
<evidence type="ECO:0000256" key="5">
    <source>
        <dbReference type="ARBA" id="ARBA00014581"/>
    </source>
</evidence>
<evidence type="ECO:0000256" key="7">
    <source>
        <dbReference type="ARBA" id="ARBA00022519"/>
    </source>
</evidence>
<dbReference type="GO" id="GO:0005886">
    <property type="term" value="C:plasma membrane"/>
    <property type="evidence" value="ECO:0007669"/>
    <property type="project" value="UniProtKB-SubCell"/>
</dbReference>
<evidence type="ECO:0000256" key="11">
    <source>
        <dbReference type="ARBA" id="ARBA00022989"/>
    </source>
</evidence>
<dbReference type="InterPro" id="IPR034300">
    <property type="entry name" value="PNTB-like"/>
</dbReference>
<dbReference type="Gene3D" id="3.40.50.1220">
    <property type="entry name" value="TPP-binding domain"/>
    <property type="match status" value="1"/>
</dbReference>
<keyword evidence="11 17" id="KW-1133">Transmembrane helix</keyword>
<keyword evidence="8 17" id="KW-0812">Transmembrane</keyword>
<evidence type="ECO:0000256" key="17">
    <source>
        <dbReference type="SAM" id="Phobius"/>
    </source>
</evidence>
<keyword evidence="6" id="KW-1003">Cell membrane</keyword>
<feature type="transmembrane region" description="Helical" evidence="17">
    <location>
        <begin position="57"/>
        <end position="75"/>
    </location>
</feature>
<feature type="non-terminal residue" evidence="19">
    <location>
        <position position="461"/>
    </location>
</feature>
<dbReference type="EC" id="7.1.1.1" evidence="4"/>
<comment type="subcellular location">
    <subcellularLocation>
        <location evidence="2">Cell inner membrane</location>
        <topology evidence="2">Multi-pass membrane protein</topology>
    </subcellularLocation>
</comment>
<feature type="transmembrane region" description="Helical" evidence="17">
    <location>
        <begin position="174"/>
        <end position="192"/>
    </location>
</feature>
<name>A0A6J4K867_9BACT</name>
<feature type="transmembrane region" description="Helical" evidence="17">
    <location>
        <begin position="6"/>
        <end position="23"/>
    </location>
</feature>
<evidence type="ECO:0000256" key="3">
    <source>
        <dbReference type="ARBA" id="ARBA00007919"/>
    </source>
</evidence>
<dbReference type="PANTHER" id="PTHR44758">
    <property type="entry name" value="NAD(P) TRANSHYDROGENASE SUBUNIT BETA"/>
    <property type="match status" value="1"/>
</dbReference>